<reference evidence="2" key="1">
    <citation type="journal article" date="2013" name="New Phytol.">
        <title>Comparative genomic and transcriptomic analyses reveal the hemibiotrophic stage shift of Colletotrichum fungi.</title>
        <authorList>
            <person name="Gan P."/>
            <person name="Ikeda K."/>
            <person name="Irieda H."/>
            <person name="Narusaka M."/>
            <person name="O'Connell R.J."/>
            <person name="Narusaka Y."/>
            <person name="Takano Y."/>
            <person name="Kubo Y."/>
            <person name="Shirasu K."/>
        </authorList>
    </citation>
    <scope>NUCLEOTIDE SEQUENCE [LARGE SCALE GENOMIC DNA]</scope>
    <source>
        <strain evidence="2">104-T / ATCC 96160 / CBS 514.97 / LARS 414 / MAFF 240422</strain>
    </source>
</reference>
<evidence type="ECO:0000313" key="1">
    <source>
        <dbReference type="EMBL" id="TDZ21097.1"/>
    </source>
</evidence>
<evidence type="ECO:0000313" key="2">
    <source>
        <dbReference type="Proteomes" id="UP000014480"/>
    </source>
</evidence>
<organism evidence="1 2">
    <name type="scientific">Colletotrichum orbiculare (strain 104-T / ATCC 96160 / CBS 514.97 / LARS 414 / MAFF 240422)</name>
    <name type="common">Cucumber anthracnose fungus</name>
    <name type="synonym">Colletotrichum lagenarium</name>
    <dbReference type="NCBI Taxonomy" id="1213857"/>
    <lineage>
        <taxon>Eukaryota</taxon>
        <taxon>Fungi</taxon>
        <taxon>Dikarya</taxon>
        <taxon>Ascomycota</taxon>
        <taxon>Pezizomycotina</taxon>
        <taxon>Sordariomycetes</taxon>
        <taxon>Hypocreomycetidae</taxon>
        <taxon>Glomerellales</taxon>
        <taxon>Glomerellaceae</taxon>
        <taxon>Colletotrichum</taxon>
        <taxon>Colletotrichum orbiculare species complex</taxon>
    </lineage>
</organism>
<name>A0A484FVL8_COLOR</name>
<comment type="caution">
    <text evidence="1">The sequence shown here is derived from an EMBL/GenBank/DDBJ whole genome shotgun (WGS) entry which is preliminary data.</text>
</comment>
<dbReference type="Proteomes" id="UP000014480">
    <property type="component" value="Unassembled WGS sequence"/>
</dbReference>
<dbReference type="EMBL" id="AMCV02000015">
    <property type="protein sequence ID" value="TDZ21097.1"/>
    <property type="molecule type" value="Genomic_DNA"/>
</dbReference>
<protein>
    <submittedName>
        <fullName evidence="1">Uncharacterized protein</fullName>
    </submittedName>
</protein>
<sequence length="75" mass="8365">MYIHGLEGWSAGENERRRYKTQADVCCPLGKCSANGRRLQANPGGRWVGCFLDSIPQPGIVGKRHIGYHHNLARC</sequence>
<accession>A0A484FVL8</accession>
<reference evidence="2" key="2">
    <citation type="journal article" date="2019" name="Mol. Plant Microbe Interact.">
        <title>Genome sequence resources for four phytopathogenic fungi from the Colletotrichum orbiculare species complex.</title>
        <authorList>
            <person name="Gan P."/>
            <person name="Tsushima A."/>
            <person name="Narusaka M."/>
            <person name="Narusaka Y."/>
            <person name="Takano Y."/>
            <person name="Kubo Y."/>
            <person name="Shirasu K."/>
        </authorList>
    </citation>
    <scope>GENOME REANNOTATION</scope>
    <source>
        <strain evidence="2">104-T / ATCC 96160 / CBS 514.97 / LARS 414 / MAFF 240422</strain>
    </source>
</reference>
<dbReference type="AlphaFoldDB" id="A0A484FVL8"/>
<gene>
    <name evidence="1" type="ORF">Cob_v006068</name>
</gene>
<keyword evidence="2" id="KW-1185">Reference proteome</keyword>
<proteinExistence type="predicted"/>